<evidence type="ECO:0000313" key="2">
    <source>
        <dbReference type="Proteomes" id="UP000240418"/>
    </source>
</evidence>
<proteinExistence type="predicted"/>
<name>A0A2P8FG17_9RHOB</name>
<comment type="caution">
    <text evidence="1">The sequence shown here is derived from an EMBL/GenBank/DDBJ whole genome shotgun (WGS) entry which is preliminary data.</text>
</comment>
<dbReference type="Proteomes" id="UP000240418">
    <property type="component" value="Unassembled WGS sequence"/>
</dbReference>
<keyword evidence="2" id="KW-1185">Reference proteome</keyword>
<sequence>MSAERRYRVGITSVFFPHEERYLCARSLGRLATYLLQTDVLVRVHRGRCRELLSLRIRFCHREAVACVAL</sequence>
<protein>
    <submittedName>
        <fullName evidence="1">Uncharacterized protein</fullName>
    </submittedName>
</protein>
<accession>A0A2P8FG17</accession>
<reference evidence="1 2" key="1">
    <citation type="submission" date="2018-03" db="EMBL/GenBank/DDBJ databases">
        <title>Genomic Encyclopedia of Archaeal and Bacterial Type Strains, Phase II (KMG-II): from individual species to whole genera.</title>
        <authorList>
            <person name="Goeker M."/>
        </authorList>
    </citation>
    <scope>NUCLEOTIDE SEQUENCE [LARGE SCALE GENOMIC DNA]</scope>
    <source>
        <strain evidence="1 2">DSM 100673</strain>
    </source>
</reference>
<gene>
    <name evidence="1" type="ORF">CLV88_103317</name>
</gene>
<dbReference type="EMBL" id="PYGJ01000003">
    <property type="protein sequence ID" value="PSL20669.1"/>
    <property type="molecule type" value="Genomic_DNA"/>
</dbReference>
<organism evidence="1 2">
    <name type="scientific">Shimia abyssi</name>
    <dbReference type="NCBI Taxonomy" id="1662395"/>
    <lineage>
        <taxon>Bacteria</taxon>
        <taxon>Pseudomonadati</taxon>
        <taxon>Pseudomonadota</taxon>
        <taxon>Alphaproteobacteria</taxon>
        <taxon>Rhodobacterales</taxon>
        <taxon>Roseobacteraceae</taxon>
    </lineage>
</organism>
<dbReference type="AlphaFoldDB" id="A0A2P8FG17"/>
<evidence type="ECO:0000313" key="1">
    <source>
        <dbReference type="EMBL" id="PSL20669.1"/>
    </source>
</evidence>